<dbReference type="FunFam" id="3.40.50.10880:FF:000005">
    <property type="entry name" value="DUF89-domain-containing protein"/>
    <property type="match status" value="1"/>
</dbReference>
<evidence type="ECO:0000259" key="11">
    <source>
        <dbReference type="Pfam" id="PF01937"/>
    </source>
</evidence>
<evidence type="ECO:0000256" key="4">
    <source>
        <dbReference type="ARBA" id="ARBA00022596"/>
    </source>
</evidence>
<dbReference type="GO" id="GO:0030643">
    <property type="term" value="P:intracellular phosphate ion homeostasis"/>
    <property type="evidence" value="ECO:0007669"/>
    <property type="project" value="UniProtKB-ARBA"/>
</dbReference>
<dbReference type="GO" id="GO:0006974">
    <property type="term" value="P:DNA damage response"/>
    <property type="evidence" value="ECO:0007669"/>
    <property type="project" value="TreeGrafter"/>
</dbReference>
<dbReference type="EC" id="3.1.3.-" evidence="10"/>
<organism evidence="12 13">
    <name type="scientific">Cryptotermes secundus</name>
    <dbReference type="NCBI Taxonomy" id="105785"/>
    <lineage>
        <taxon>Eukaryota</taxon>
        <taxon>Metazoa</taxon>
        <taxon>Ecdysozoa</taxon>
        <taxon>Arthropoda</taxon>
        <taxon>Hexapoda</taxon>
        <taxon>Insecta</taxon>
        <taxon>Pterygota</taxon>
        <taxon>Neoptera</taxon>
        <taxon>Polyneoptera</taxon>
        <taxon>Dictyoptera</taxon>
        <taxon>Blattodea</taxon>
        <taxon>Blattoidea</taxon>
        <taxon>Termitoidae</taxon>
        <taxon>Kalotermitidae</taxon>
        <taxon>Cryptotermitinae</taxon>
        <taxon>Cryptotermes</taxon>
    </lineage>
</organism>
<dbReference type="Pfam" id="PF01937">
    <property type="entry name" value="ARMT1-like_dom"/>
    <property type="match status" value="1"/>
</dbReference>
<dbReference type="Proteomes" id="UP000235965">
    <property type="component" value="Unassembled WGS sequence"/>
</dbReference>
<reference evidence="12 13" key="1">
    <citation type="submission" date="2017-12" db="EMBL/GenBank/DDBJ databases">
        <title>Hemimetabolous genomes reveal molecular basis of termite eusociality.</title>
        <authorList>
            <person name="Harrison M.C."/>
            <person name="Jongepier E."/>
            <person name="Robertson H.M."/>
            <person name="Arning N."/>
            <person name="Bitard-Feildel T."/>
            <person name="Chao H."/>
            <person name="Childers C.P."/>
            <person name="Dinh H."/>
            <person name="Doddapaneni H."/>
            <person name="Dugan S."/>
            <person name="Gowin J."/>
            <person name="Greiner C."/>
            <person name="Han Y."/>
            <person name="Hu H."/>
            <person name="Hughes D.S.T."/>
            <person name="Huylmans A.-K."/>
            <person name="Kemena C."/>
            <person name="Kremer L.P.M."/>
            <person name="Lee S.L."/>
            <person name="Lopez-Ezquerra A."/>
            <person name="Mallet L."/>
            <person name="Monroy-Kuhn J.M."/>
            <person name="Moser A."/>
            <person name="Murali S.C."/>
            <person name="Muzny D.M."/>
            <person name="Otani S."/>
            <person name="Piulachs M.-D."/>
            <person name="Poelchau M."/>
            <person name="Qu J."/>
            <person name="Schaub F."/>
            <person name="Wada-Katsumata A."/>
            <person name="Worley K.C."/>
            <person name="Xie Q."/>
            <person name="Ylla G."/>
            <person name="Poulsen M."/>
            <person name="Gibbs R.A."/>
            <person name="Schal C."/>
            <person name="Richards S."/>
            <person name="Belles X."/>
            <person name="Korb J."/>
            <person name="Bornberg-Bauer E."/>
        </authorList>
    </citation>
    <scope>NUCLEOTIDE SEQUENCE [LARGE SCALE GENOMIC DNA]</scope>
    <source>
        <tissue evidence="12">Whole body</tissue>
    </source>
</reference>
<comment type="catalytic activity">
    <reaction evidence="2 10">
        <text>beta-D-fructose 1-phosphate + H2O = D-fructose + phosphate</text>
        <dbReference type="Rhea" id="RHEA:35603"/>
        <dbReference type="ChEBI" id="CHEBI:15377"/>
        <dbReference type="ChEBI" id="CHEBI:37721"/>
        <dbReference type="ChEBI" id="CHEBI:43474"/>
        <dbReference type="ChEBI" id="CHEBI:138881"/>
    </reaction>
</comment>
<evidence type="ECO:0000256" key="7">
    <source>
        <dbReference type="ARBA" id="ARBA00023211"/>
    </source>
</evidence>
<dbReference type="AlphaFoldDB" id="A0A2J7PH49"/>
<proteinExistence type="inferred from homology"/>
<keyword evidence="5 10" id="KW-0479">Metal-binding</keyword>
<comment type="domain">
    <text evidence="10">Subfamily III proteins have a conserved RTxK motif about 40-50 residues from the C-terminus; the threonine may be replaced by serine or cysteine.</text>
</comment>
<evidence type="ECO:0000256" key="9">
    <source>
        <dbReference type="ARBA" id="ARBA00048809"/>
    </source>
</evidence>
<dbReference type="FunCoup" id="A0A2J7PH49">
    <property type="interactions" value="851"/>
</dbReference>
<dbReference type="GO" id="GO:0032259">
    <property type="term" value="P:methylation"/>
    <property type="evidence" value="ECO:0007669"/>
    <property type="project" value="UniProtKB-KW"/>
</dbReference>
<dbReference type="PANTHER" id="PTHR12260">
    <property type="entry name" value="DAMAGE-CONTROL PHOSPHATASE ARMT1"/>
    <property type="match status" value="1"/>
</dbReference>
<keyword evidence="4" id="KW-0533">Nickel</keyword>
<keyword evidence="6 10" id="KW-0378">Hydrolase</keyword>
<dbReference type="InterPro" id="IPR039763">
    <property type="entry name" value="ARMT1"/>
</dbReference>
<dbReference type="EMBL" id="NEVH01025150">
    <property type="protein sequence ID" value="PNF15648.1"/>
    <property type="molecule type" value="Genomic_DNA"/>
</dbReference>
<dbReference type="InterPro" id="IPR002791">
    <property type="entry name" value="ARMT1-like_metal-bd"/>
</dbReference>
<keyword evidence="12" id="KW-0808">Transferase</keyword>
<comment type="catalytic activity">
    <reaction evidence="1 10">
        <text>L-glutamyl-[protein] + S-adenosyl-L-methionine = [protein]-L-glutamate 5-O-methyl ester + S-adenosyl-L-homocysteine</text>
        <dbReference type="Rhea" id="RHEA:24452"/>
        <dbReference type="Rhea" id="RHEA-COMP:10208"/>
        <dbReference type="Rhea" id="RHEA-COMP:10311"/>
        <dbReference type="ChEBI" id="CHEBI:29973"/>
        <dbReference type="ChEBI" id="CHEBI:57856"/>
        <dbReference type="ChEBI" id="CHEBI:59789"/>
        <dbReference type="ChEBI" id="CHEBI:82795"/>
    </reaction>
</comment>
<accession>A0A2J7PH49</accession>
<name>A0A2J7PH49_9NEOP</name>
<evidence type="ECO:0000256" key="2">
    <source>
        <dbReference type="ARBA" id="ARBA00001326"/>
    </source>
</evidence>
<keyword evidence="7 10" id="KW-0464">Manganese</keyword>
<sequence>MPLLRIIPVSGLHVHQNNRLDIVTTRIFDQIIFEQSFAYQTVRDRLPVTITKVIDNLVRDKDQIVQDLGEFTKEEMKEVIGSFSKLKNEVQTNKPFEVLTSDGPDVSSWNTYYEREREREGEKPRWFHTSWLYAECYMYRRIHEVFELSTSMKTFDPFNKQKKDAFLNSLDLIVFLGNHVMQLLRMKNLSQLEMKEELLRLVKVTLWGNQHDLSHPTGYKLPEEANPLEHIDRLNEYILIDDSHHIWSTLTASGKANAVIDIVNDNAGYEIFTDLCLADVLCTFSLTDKVRFHVKALPWFISDTTKHDFFWVLQKLADLSCKSSSLPALATRWEEHLQSGRWVVEAEDFWTLPHAYNEMKATDNNLYTKLSEATLVIFKGDLNYRKLVGETNWLPTESFTNALQGFHPAPLVTLRTLKADLICGLQPGQAEMTAAKSHNWLTSGDYAVIQFDG</sequence>
<dbReference type="OrthoDB" id="541375at2759"/>
<evidence type="ECO:0000256" key="10">
    <source>
        <dbReference type="RuleBase" id="RU367030"/>
    </source>
</evidence>
<dbReference type="GO" id="GO:0046872">
    <property type="term" value="F:metal ion binding"/>
    <property type="evidence" value="ECO:0007669"/>
    <property type="project" value="UniProtKB-UniRule"/>
</dbReference>
<gene>
    <name evidence="12" type="ORF">B7P43_G15593</name>
</gene>
<evidence type="ECO:0000256" key="5">
    <source>
        <dbReference type="ARBA" id="ARBA00022723"/>
    </source>
</evidence>
<comment type="caution">
    <text evidence="12">The sequence shown here is derived from an EMBL/GenBank/DDBJ whole genome shotgun (WGS) entry which is preliminary data.</text>
</comment>
<dbReference type="GO" id="GO:0103026">
    <property type="term" value="F:fructose-1-phosphatase activity"/>
    <property type="evidence" value="ECO:0007669"/>
    <property type="project" value="RHEA"/>
</dbReference>
<evidence type="ECO:0000313" key="13">
    <source>
        <dbReference type="Proteomes" id="UP000235965"/>
    </source>
</evidence>
<comment type="cofactor">
    <cofactor evidence="10">
        <name>Mn(2+)</name>
        <dbReference type="ChEBI" id="CHEBI:29035"/>
    </cofactor>
    <cofactor evidence="10">
        <name>Ni(2+)</name>
        <dbReference type="ChEBI" id="CHEBI:49786"/>
    </cofactor>
</comment>
<comment type="catalytic activity">
    <reaction evidence="9 10">
        <text>beta-D-fructose 6-phosphate = dihydroxyacetone + D-glyceraldehyde 3-phosphate</text>
        <dbReference type="Rhea" id="RHEA:28002"/>
        <dbReference type="ChEBI" id="CHEBI:16016"/>
        <dbReference type="ChEBI" id="CHEBI:57634"/>
        <dbReference type="ChEBI" id="CHEBI:59776"/>
    </reaction>
</comment>
<keyword evidence="10 12" id="KW-0489">Methyltransferase</keyword>
<dbReference type="Gene3D" id="3.40.50.10880">
    <property type="entry name" value="Uncharacterised protein PF01937, DUF89, domain 3"/>
    <property type="match status" value="1"/>
</dbReference>
<dbReference type="PANTHER" id="PTHR12260:SF6">
    <property type="entry name" value="DAMAGE-CONTROL PHOSPHATASE ARMT1"/>
    <property type="match status" value="1"/>
</dbReference>
<keyword evidence="13" id="KW-1185">Reference proteome</keyword>
<evidence type="ECO:0000256" key="8">
    <source>
        <dbReference type="ARBA" id="ARBA00045980"/>
    </source>
</evidence>
<dbReference type="STRING" id="105785.A0A2J7PH49"/>
<evidence type="ECO:0000313" key="12">
    <source>
        <dbReference type="EMBL" id="PNF15648.1"/>
    </source>
</evidence>
<dbReference type="GO" id="GO:0016462">
    <property type="term" value="F:pyrophosphatase activity"/>
    <property type="evidence" value="ECO:0007669"/>
    <property type="project" value="UniProtKB-ARBA"/>
</dbReference>
<dbReference type="GO" id="GO:0008983">
    <property type="term" value="F:protein-glutamate O-methyltransferase activity"/>
    <property type="evidence" value="ECO:0007669"/>
    <property type="project" value="RHEA"/>
</dbReference>
<dbReference type="InterPro" id="IPR036075">
    <property type="entry name" value="ARMT-1-like_metal-bd_sf"/>
</dbReference>
<feature type="domain" description="Damage-control phosphatase ARMT1-like metal-binding" evidence="11">
    <location>
        <begin position="41"/>
        <end position="431"/>
    </location>
</feature>
<dbReference type="Gene3D" id="1.20.930.60">
    <property type="match status" value="1"/>
</dbReference>
<comment type="similarity">
    <text evidence="3 10">Belongs to the damage-control phosphatase family. Sugar phosphate phosphatase III subfamily.</text>
</comment>
<evidence type="ECO:0000256" key="6">
    <source>
        <dbReference type="ARBA" id="ARBA00022801"/>
    </source>
</evidence>
<dbReference type="GO" id="GO:0097023">
    <property type="term" value="F:fructose 6-phosphate aldolase activity"/>
    <property type="evidence" value="ECO:0007669"/>
    <property type="project" value="RHEA"/>
</dbReference>
<comment type="function">
    <text evidence="8 10">Metal-dependent phosphatase that shows phosphatase activity against several substrates, including fructose-1-phosphate and fructose-6-phosphate. Its preference for fructose-1-phosphate, a strong glycating agent that causes DNA damage rather than a canonical yeast metabolite, suggests a damage-control function in hexose phosphate metabolism. Has also been shown to have O-methyltransferase activity that methylates glutamate residues of target proteins to form gamma-glutamyl methyl ester residues. Possibly methylates PCNA, suggesting it is involved in the DNA damage response.</text>
</comment>
<evidence type="ECO:0000256" key="1">
    <source>
        <dbReference type="ARBA" id="ARBA00000807"/>
    </source>
</evidence>
<evidence type="ECO:0000256" key="3">
    <source>
        <dbReference type="ARBA" id="ARBA00009519"/>
    </source>
</evidence>
<dbReference type="SUPFAM" id="SSF111321">
    <property type="entry name" value="AF1104-like"/>
    <property type="match status" value="1"/>
</dbReference>
<protein>
    <recommendedName>
        <fullName evidence="10">Sugar phosphate phosphatase</fullName>
        <ecNumber evidence="10">2.1.1.-</ecNumber>
        <ecNumber evidence="10">3.1.3.-</ecNumber>
    </recommendedName>
</protein>
<dbReference type="GO" id="GO:0005634">
    <property type="term" value="C:nucleus"/>
    <property type="evidence" value="ECO:0007669"/>
    <property type="project" value="TreeGrafter"/>
</dbReference>
<dbReference type="InParanoid" id="A0A2J7PH49"/>
<dbReference type="EC" id="2.1.1.-" evidence="10"/>